<evidence type="ECO:0000313" key="2">
    <source>
        <dbReference type="EMBL" id="KIJ47958.1"/>
    </source>
</evidence>
<keyword evidence="3" id="KW-1185">Reference proteome</keyword>
<keyword evidence="1" id="KW-1133">Transmembrane helix</keyword>
<dbReference type="EMBL" id="KN837099">
    <property type="protein sequence ID" value="KIJ47958.1"/>
    <property type="molecule type" value="Genomic_DNA"/>
</dbReference>
<keyword evidence="1" id="KW-0472">Membrane</keyword>
<evidence type="ECO:0000256" key="1">
    <source>
        <dbReference type="SAM" id="Phobius"/>
    </source>
</evidence>
<keyword evidence="1" id="KW-0812">Transmembrane</keyword>
<sequence>MASNSTETFKFRLPSITLNNGLLEITGLTTLVGSGIAASLSLGARGAAGLAWAPMSAFGTVGIIRACFSGATNGWLRETLSLRTPTSDAAIGMDLELVDSPRASKVRKHMDHPLGVICDAKECTSDTDFGGKMKHTSWKDVYAFDLQTLSMLDRLPDTNPDYGLQVLMYAQYDFRRKHHTEFQIVSLSLSLAKIMEIYVLWAMGAYYAGLVSALPWLYFFLVALGVEAKEVVLKRRPENEPGHLDIITGKLPRVGQEGGARKVVMGVSEDPKRFLGWKIFWGVGALTCSTSLVLLYFLLGQQQQEVIIVWVGFQLLWLVLRILVYHLAEPENPLFGRTLVAHPFNTLSRNMKERVLLLTLALSKYQVHVHPRGEYSYKEDCFSAKEIASLRNTSILNYYPVESNISQSQKLQVKGVIGDTTLSSAVWMLGKSKLTPLDVYDSCILMLSTIPSSLTSNAPPKIAFVPAVRVLAGRSLVTSPADIEKSYFPHFVPKGSSNLGLGTGLSWIYWIPSKDGLWLHLAVEIDAMNLVGEHQAQLMDDQQVTAILAAGTLNIGIAHVDDVKEILKISQHAAHTLLQLLP</sequence>
<gene>
    <name evidence="2" type="ORF">M422DRAFT_248100</name>
</gene>
<proteinExistence type="predicted"/>
<dbReference type="HOGENOM" id="CLU_033572_0_0_1"/>
<accession>A0A0C9UWA1</accession>
<feature type="transmembrane region" description="Helical" evidence="1">
    <location>
        <begin position="50"/>
        <end position="68"/>
    </location>
</feature>
<feature type="transmembrane region" description="Helical" evidence="1">
    <location>
        <begin position="21"/>
        <end position="44"/>
    </location>
</feature>
<reference evidence="2 3" key="1">
    <citation type="submission" date="2014-06" db="EMBL/GenBank/DDBJ databases">
        <title>Evolutionary Origins and Diversification of the Mycorrhizal Mutualists.</title>
        <authorList>
            <consortium name="DOE Joint Genome Institute"/>
            <consortium name="Mycorrhizal Genomics Consortium"/>
            <person name="Kohler A."/>
            <person name="Kuo A."/>
            <person name="Nagy L.G."/>
            <person name="Floudas D."/>
            <person name="Copeland A."/>
            <person name="Barry K.W."/>
            <person name="Cichocki N."/>
            <person name="Veneault-Fourrey C."/>
            <person name="LaButti K."/>
            <person name="Lindquist E.A."/>
            <person name="Lipzen A."/>
            <person name="Lundell T."/>
            <person name="Morin E."/>
            <person name="Murat C."/>
            <person name="Riley R."/>
            <person name="Ohm R."/>
            <person name="Sun H."/>
            <person name="Tunlid A."/>
            <person name="Henrissat B."/>
            <person name="Grigoriev I.V."/>
            <person name="Hibbett D.S."/>
            <person name="Martin F."/>
        </authorList>
    </citation>
    <scope>NUCLEOTIDE SEQUENCE [LARGE SCALE GENOMIC DNA]</scope>
    <source>
        <strain evidence="2 3">SS14</strain>
    </source>
</reference>
<feature type="transmembrane region" description="Helical" evidence="1">
    <location>
        <begin position="207"/>
        <end position="226"/>
    </location>
</feature>
<dbReference type="AlphaFoldDB" id="A0A0C9UWA1"/>
<organism evidence="2 3">
    <name type="scientific">Sphaerobolus stellatus (strain SS14)</name>
    <dbReference type="NCBI Taxonomy" id="990650"/>
    <lineage>
        <taxon>Eukaryota</taxon>
        <taxon>Fungi</taxon>
        <taxon>Dikarya</taxon>
        <taxon>Basidiomycota</taxon>
        <taxon>Agaricomycotina</taxon>
        <taxon>Agaricomycetes</taxon>
        <taxon>Phallomycetidae</taxon>
        <taxon>Geastrales</taxon>
        <taxon>Sphaerobolaceae</taxon>
        <taxon>Sphaerobolus</taxon>
    </lineage>
</organism>
<protein>
    <submittedName>
        <fullName evidence="2">Uncharacterized protein</fullName>
    </submittedName>
</protein>
<dbReference type="OrthoDB" id="3024632at2759"/>
<dbReference type="Proteomes" id="UP000054279">
    <property type="component" value="Unassembled WGS sequence"/>
</dbReference>
<evidence type="ECO:0000313" key="3">
    <source>
        <dbReference type="Proteomes" id="UP000054279"/>
    </source>
</evidence>
<feature type="transmembrane region" description="Helical" evidence="1">
    <location>
        <begin position="306"/>
        <end position="328"/>
    </location>
</feature>
<feature type="transmembrane region" description="Helical" evidence="1">
    <location>
        <begin position="279"/>
        <end position="300"/>
    </location>
</feature>
<name>A0A0C9UWA1_SPHS4</name>